<name>A0A6N2S5T8_9ACTO</name>
<dbReference type="Gene3D" id="3.40.50.410">
    <property type="entry name" value="von Willebrand factor, type A domain"/>
    <property type="match status" value="1"/>
</dbReference>
<evidence type="ECO:0000313" key="3">
    <source>
        <dbReference type="EMBL" id="VYS88542.1"/>
    </source>
</evidence>
<dbReference type="PROSITE" id="PS50234">
    <property type="entry name" value="VWFA"/>
    <property type="match status" value="1"/>
</dbReference>
<feature type="transmembrane region" description="Helical" evidence="1">
    <location>
        <begin position="6"/>
        <end position="28"/>
    </location>
</feature>
<accession>A0A6N2S5T8</accession>
<dbReference type="InterPro" id="IPR036465">
    <property type="entry name" value="vWFA_dom_sf"/>
</dbReference>
<evidence type="ECO:0000259" key="2">
    <source>
        <dbReference type="PROSITE" id="PS50234"/>
    </source>
</evidence>
<keyword evidence="1" id="KW-0472">Membrane</keyword>
<dbReference type="AlphaFoldDB" id="A0A6N2S5T8"/>
<reference evidence="3" key="1">
    <citation type="submission" date="2019-11" db="EMBL/GenBank/DDBJ databases">
        <authorList>
            <person name="Feng L."/>
        </authorList>
    </citation>
    <scope>NUCLEOTIDE SEQUENCE</scope>
    <source>
        <strain evidence="3">AodontolyticusLFYP35</strain>
    </source>
</reference>
<gene>
    <name evidence="3" type="ORF">AOLFYP35_00700</name>
</gene>
<sequence length="344" mass="37285">MSLSFRPLMSVAIIIVIIAACAFFSWWSARRHRPFRTSDLVRRGAITCALLSILIGPSVPGEAQKVTTNVEVWLAIDRTGSMAAEDWEGGKTRLQGVSHDVEQILQAAPGARYRIITWDSQADTELPLTSDLGAVRSFVSTLTQEVSSSSRGSSPDRPAQYIAEEMQAAANKHPENTRVLFVFTDGETSNNSAWRSAGGGDSQQWDKIKPLLTGGLVIGYGTEEGGKMKVAALGKQNDSSKPEYIKDFSQPGNPDAISKIDVKKLNEIAQKLGIDMVRSPNDSAISSAASSSVQNARNIADANDTIQTSRYVLWPSALVLTVLLAWEAAIFAGRIHALRRTRAI</sequence>
<feature type="transmembrane region" description="Helical" evidence="1">
    <location>
        <begin position="311"/>
        <end position="332"/>
    </location>
</feature>
<dbReference type="InterPro" id="IPR002035">
    <property type="entry name" value="VWF_A"/>
</dbReference>
<dbReference type="SUPFAM" id="SSF53300">
    <property type="entry name" value="vWA-like"/>
    <property type="match status" value="1"/>
</dbReference>
<keyword evidence="1" id="KW-0812">Transmembrane</keyword>
<dbReference type="Pfam" id="PF13519">
    <property type="entry name" value="VWA_2"/>
    <property type="match status" value="1"/>
</dbReference>
<feature type="domain" description="VWFA" evidence="2">
    <location>
        <begin position="71"/>
        <end position="272"/>
    </location>
</feature>
<evidence type="ECO:0000256" key="1">
    <source>
        <dbReference type="SAM" id="Phobius"/>
    </source>
</evidence>
<dbReference type="EMBL" id="CACRSM010000002">
    <property type="protein sequence ID" value="VYS88542.1"/>
    <property type="molecule type" value="Genomic_DNA"/>
</dbReference>
<organism evidence="3">
    <name type="scientific">Schaalia odontolytica</name>
    <dbReference type="NCBI Taxonomy" id="1660"/>
    <lineage>
        <taxon>Bacteria</taxon>
        <taxon>Bacillati</taxon>
        <taxon>Actinomycetota</taxon>
        <taxon>Actinomycetes</taxon>
        <taxon>Actinomycetales</taxon>
        <taxon>Actinomycetaceae</taxon>
        <taxon>Schaalia</taxon>
    </lineage>
</organism>
<dbReference type="PROSITE" id="PS51257">
    <property type="entry name" value="PROKAR_LIPOPROTEIN"/>
    <property type="match status" value="1"/>
</dbReference>
<protein>
    <recommendedName>
        <fullName evidence="2">VWFA domain-containing protein</fullName>
    </recommendedName>
</protein>
<proteinExistence type="predicted"/>
<keyword evidence="1" id="KW-1133">Transmembrane helix</keyword>